<keyword evidence="5 7" id="KW-1133">Transmembrane helix</keyword>
<evidence type="ECO:0000256" key="8">
    <source>
        <dbReference type="SAM" id="MobiDB-lite"/>
    </source>
</evidence>
<feature type="transmembrane region" description="Helical" evidence="7">
    <location>
        <begin position="172"/>
        <end position="195"/>
    </location>
</feature>
<name>A0AAJ1U460_9ACTN</name>
<feature type="compositionally biased region" description="Low complexity" evidence="8">
    <location>
        <begin position="334"/>
        <end position="344"/>
    </location>
</feature>
<dbReference type="EMBL" id="JAUTAN010000001">
    <property type="protein sequence ID" value="MDQ1105258.1"/>
    <property type="molecule type" value="Genomic_DNA"/>
</dbReference>
<dbReference type="Proteomes" id="UP001239215">
    <property type="component" value="Unassembled WGS sequence"/>
</dbReference>
<keyword evidence="6 7" id="KW-0472">Membrane</keyword>
<feature type="domain" description="ABC transmembrane type-1" evidence="9">
    <location>
        <begin position="98"/>
        <end position="299"/>
    </location>
</feature>
<dbReference type="InterPro" id="IPR035906">
    <property type="entry name" value="MetI-like_sf"/>
</dbReference>
<keyword evidence="3" id="KW-1003">Cell membrane</keyword>
<evidence type="ECO:0000256" key="4">
    <source>
        <dbReference type="ARBA" id="ARBA00022692"/>
    </source>
</evidence>
<feature type="transmembrane region" description="Helical" evidence="7">
    <location>
        <begin position="12"/>
        <end position="30"/>
    </location>
</feature>
<evidence type="ECO:0000259" key="9">
    <source>
        <dbReference type="PROSITE" id="PS50928"/>
    </source>
</evidence>
<protein>
    <submittedName>
        <fullName evidence="10">Peptide/nickel transport system permease protein</fullName>
    </submittedName>
</protein>
<organism evidence="10 11">
    <name type="scientific">Nocardioides zeae</name>
    <dbReference type="NCBI Taxonomy" id="1457234"/>
    <lineage>
        <taxon>Bacteria</taxon>
        <taxon>Bacillati</taxon>
        <taxon>Actinomycetota</taxon>
        <taxon>Actinomycetes</taxon>
        <taxon>Propionibacteriales</taxon>
        <taxon>Nocardioidaceae</taxon>
        <taxon>Nocardioides</taxon>
    </lineage>
</organism>
<dbReference type="RefSeq" id="WP_307201320.1">
    <property type="nucleotide sequence ID" value="NZ_JAUTAN010000001.1"/>
</dbReference>
<dbReference type="PROSITE" id="PS50928">
    <property type="entry name" value="ABC_TM1"/>
    <property type="match status" value="1"/>
</dbReference>
<proteinExistence type="inferred from homology"/>
<feature type="transmembrane region" description="Helical" evidence="7">
    <location>
        <begin position="276"/>
        <end position="295"/>
    </location>
</feature>
<dbReference type="Gene3D" id="1.10.3720.10">
    <property type="entry name" value="MetI-like"/>
    <property type="match status" value="1"/>
</dbReference>
<evidence type="ECO:0000256" key="5">
    <source>
        <dbReference type="ARBA" id="ARBA00022989"/>
    </source>
</evidence>
<evidence type="ECO:0000313" key="10">
    <source>
        <dbReference type="EMBL" id="MDQ1105258.1"/>
    </source>
</evidence>
<dbReference type="AlphaFoldDB" id="A0AAJ1U460"/>
<feature type="transmembrane region" description="Helical" evidence="7">
    <location>
        <begin position="104"/>
        <end position="126"/>
    </location>
</feature>
<dbReference type="Pfam" id="PF00528">
    <property type="entry name" value="BPD_transp_1"/>
    <property type="match status" value="1"/>
</dbReference>
<sequence length="357" mass="37450">MRRYVARRLGQAVLVLWAAYTLSFVLLSALPGDAVSNRIKNPDAQVSPEAGRILLDYYGLDRPLWEQYVHGLWSALRGDLGFSLSTGSEVTSLVADALPSTLQLTGLALVVAVLLAVAVALVANYAPWRWVRSLAESVPALFASVPTFVVGILALQYLSFRFHLVPAVDDGTPLALVAPAVTLGIVVAAPLSQVLTASIAGTRRQPFVHVLQARGAGEGYIFRKDVLRNSSLPVLTLLGLAVGELIAGSVVTEAVYARPGIGQLTVGAVQTQDLPVVQGVVLLSTAAYVAVNLAVDLAYPLIDPRILVDGRARSSTRARGAAAEVVAGEPVVPVPPTGAVQPTPSGRRGLPVEVAMP</sequence>
<reference evidence="10" key="1">
    <citation type="submission" date="2023-07" db="EMBL/GenBank/DDBJ databases">
        <title>Functional and genomic diversity of the sorghum phyllosphere microbiome.</title>
        <authorList>
            <person name="Shade A."/>
        </authorList>
    </citation>
    <scope>NUCLEOTIDE SEQUENCE</scope>
    <source>
        <strain evidence="10">SORGH_AS_1067</strain>
    </source>
</reference>
<accession>A0AAJ1U460</accession>
<gene>
    <name evidence="10" type="ORF">QE405_002542</name>
</gene>
<evidence type="ECO:0000256" key="1">
    <source>
        <dbReference type="ARBA" id="ARBA00004651"/>
    </source>
</evidence>
<evidence type="ECO:0000256" key="6">
    <source>
        <dbReference type="ARBA" id="ARBA00023136"/>
    </source>
</evidence>
<dbReference type="GO" id="GO:0005886">
    <property type="term" value="C:plasma membrane"/>
    <property type="evidence" value="ECO:0007669"/>
    <property type="project" value="UniProtKB-SubCell"/>
</dbReference>
<feature type="transmembrane region" description="Helical" evidence="7">
    <location>
        <begin position="232"/>
        <end position="256"/>
    </location>
</feature>
<comment type="caution">
    <text evidence="10">The sequence shown here is derived from an EMBL/GenBank/DDBJ whole genome shotgun (WGS) entry which is preliminary data.</text>
</comment>
<comment type="subcellular location">
    <subcellularLocation>
        <location evidence="1 7">Cell membrane</location>
        <topology evidence="1 7">Multi-pass membrane protein</topology>
    </subcellularLocation>
</comment>
<keyword evidence="4 7" id="KW-0812">Transmembrane</keyword>
<evidence type="ECO:0000256" key="7">
    <source>
        <dbReference type="RuleBase" id="RU363032"/>
    </source>
</evidence>
<evidence type="ECO:0000256" key="3">
    <source>
        <dbReference type="ARBA" id="ARBA00022475"/>
    </source>
</evidence>
<feature type="region of interest" description="Disordered" evidence="8">
    <location>
        <begin position="334"/>
        <end position="357"/>
    </location>
</feature>
<comment type="similarity">
    <text evidence="7">Belongs to the binding-protein-dependent transport system permease family.</text>
</comment>
<keyword evidence="2 7" id="KW-0813">Transport</keyword>
<dbReference type="SUPFAM" id="SSF161098">
    <property type="entry name" value="MetI-like"/>
    <property type="match status" value="1"/>
</dbReference>
<evidence type="ECO:0000256" key="2">
    <source>
        <dbReference type="ARBA" id="ARBA00022448"/>
    </source>
</evidence>
<dbReference type="InterPro" id="IPR000515">
    <property type="entry name" value="MetI-like"/>
</dbReference>
<dbReference type="PANTHER" id="PTHR43163:SF6">
    <property type="entry name" value="DIPEPTIDE TRANSPORT SYSTEM PERMEASE PROTEIN DPPB-RELATED"/>
    <property type="match status" value="1"/>
</dbReference>
<dbReference type="CDD" id="cd06261">
    <property type="entry name" value="TM_PBP2"/>
    <property type="match status" value="1"/>
</dbReference>
<feature type="transmembrane region" description="Helical" evidence="7">
    <location>
        <begin position="138"/>
        <end position="160"/>
    </location>
</feature>
<dbReference type="GO" id="GO:0055085">
    <property type="term" value="P:transmembrane transport"/>
    <property type="evidence" value="ECO:0007669"/>
    <property type="project" value="InterPro"/>
</dbReference>
<evidence type="ECO:0000313" key="11">
    <source>
        <dbReference type="Proteomes" id="UP001239215"/>
    </source>
</evidence>
<dbReference type="PANTHER" id="PTHR43163">
    <property type="entry name" value="DIPEPTIDE TRANSPORT SYSTEM PERMEASE PROTEIN DPPB-RELATED"/>
    <property type="match status" value="1"/>
</dbReference>